<feature type="coiled-coil region" evidence="1">
    <location>
        <begin position="64"/>
        <end position="98"/>
    </location>
</feature>
<gene>
    <name evidence="5" type="primary">LOC125780337</name>
</gene>
<feature type="domain" description="DUF4806" evidence="3">
    <location>
        <begin position="123"/>
        <end position="195"/>
    </location>
</feature>
<evidence type="ECO:0000313" key="5">
    <source>
        <dbReference type="RefSeq" id="XP_049318493.1"/>
    </source>
</evidence>
<dbReference type="RefSeq" id="XP_049318493.1">
    <property type="nucleotide sequence ID" value="XM_049462536.1"/>
</dbReference>
<accession>A0ABM3KAI7</accession>
<keyword evidence="2" id="KW-0472">Membrane</keyword>
<evidence type="ECO:0000259" key="3">
    <source>
        <dbReference type="Pfam" id="PF16064"/>
    </source>
</evidence>
<feature type="transmembrane region" description="Helical" evidence="2">
    <location>
        <begin position="29"/>
        <end position="51"/>
    </location>
</feature>
<dbReference type="Pfam" id="PF16064">
    <property type="entry name" value="DUF4806"/>
    <property type="match status" value="1"/>
</dbReference>
<dbReference type="GeneID" id="125780337"/>
<keyword evidence="2" id="KW-1133">Transmembrane helix</keyword>
<reference evidence="5" key="2">
    <citation type="submission" date="2025-08" db="UniProtKB">
        <authorList>
            <consortium name="RefSeq"/>
        </authorList>
    </citation>
    <scope>IDENTIFICATION</scope>
    <source>
        <tissue evidence="5">Adult</tissue>
    </source>
</reference>
<evidence type="ECO:0000256" key="2">
    <source>
        <dbReference type="SAM" id="Phobius"/>
    </source>
</evidence>
<keyword evidence="1" id="KW-0175">Coiled coil</keyword>
<keyword evidence="4" id="KW-1185">Reference proteome</keyword>
<proteinExistence type="predicted"/>
<organism evidence="4 5">
    <name type="scientific">Bactrocera dorsalis</name>
    <name type="common">Oriental fruit fly</name>
    <name type="synonym">Dacus dorsalis</name>
    <dbReference type="NCBI Taxonomy" id="27457"/>
    <lineage>
        <taxon>Eukaryota</taxon>
        <taxon>Metazoa</taxon>
        <taxon>Ecdysozoa</taxon>
        <taxon>Arthropoda</taxon>
        <taxon>Hexapoda</taxon>
        <taxon>Insecta</taxon>
        <taxon>Pterygota</taxon>
        <taxon>Neoptera</taxon>
        <taxon>Endopterygota</taxon>
        <taxon>Diptera</taxon>
        <taxon>Brachycera</taxon>
        <taxon>Muscomorpha</taxon>
        <taxon>Tephritoidea</taxon>
        <taxon>Tephritidae</taxon>
        <taxon>Bactrocera</taxon>
        <taxon>Bactrocera</taxon>
    </lineage>
</organism>
<name>A0ABM3KAI7_BACDO</name>
<protein>
    <submittedName>
        <fullName evidence="5">Uncharacterized protein LOC125780337 isoform X4</fullName>
    </submittedName>
</protein>
<reference evidence="4" key="1">
    <citation type="submission" date="2025-05" db="UniProtKB">
        <authorList>
            <consortium name="RefSeq"/>
        </authorList>
    </citation>
    <scope>NUCLEOTIDE SEQUENCE [LARGE SCALE GENOMIC DNA]</scope>
</reference>
<keyword evidence="2" id="KW-0812">Transmembrane</keyword>
<dbReference type="InterPro" id="IPR032071">
    <property type="entry name" value="DUF4806"/>
</dbReference>
<sequence>MWFSTSVATVIGTFITISIFIVQSDYHAGAGFIITGFVTNLNMAMNVIIFACNKNNQNLDSTDQQSLKNLIAELTMEVRALKTEVKELKEENKINLLKLTEEVIAVKLENRGKPSESQSPQFDQLPFYHKKDLDDFEALLLQKPELLEKFKLYIKKTGGEASTPFLRAAIRRIFSDELAMSFSWRGTADKPSAEKCLVTTIIKNICHEMFQVDEKAVRSTLQKHFVYANEKVKKRRLPLSENK</sequence>
<evidence type="ECO:0000256" key="1">
    <source>
        <dbReference type="SAM" id="Coils"/>
    </source>
</evidence>
<feature type="transmembrane region" description="Helical" evidence="2">
    <location>
        <begin position="6"/>
        <end position="22"/>
    </location>
</feature>
<evidence type="ECO:0000313" key="4">
    <source>
        <dbReference type="Proteomes" id="UP001652620"/>
    </source>
</evidence>
<dbReference type="Proteomes" id="UP001652620">
    <property type="component" value="Chromosome 1"/>
</dbReference>